<evidence type="ECO:0000256" key="5">
    <source>
        <dbReference type="ARBA" id="ARBA00023136"/>
    </source>
</evidence>
<dbReference type="SUPFAM" id="SSF81321">
    <property type="entry name" value="Family A G protein-coupled receptor-like"/>
    <property type="match status" value="1"/>
</dbReference>
<evidence type="ECO:0000256" key="4">
    <source>
        <dbReference type="ARBA" id="ARBA00022989"/>
    </source>
</evidence>
<dbReference type="PANTHER" id="PTHR46273">
    <property type="entry name" value="MYOSUPPRESSIN RECEPTOR 1, ISOFORM B-RELATED"/>
    <property type="match status" value="1"/>
</dbReference>
<dbReference type="InterPro" id="IPR019427">
    <property type="entry name" value="7TM_GPCR_serpentine_rcpt_Srw"/>
</dbReference>
<comment type="caution">
    <text evidence="9">The sequence shown here is derived from an EMBL/GenBank/DDBJ whole genome shotgun (WGS) entry which is preliminary data.</text>
</comment>
<reference evidence="9" key="2">
    <citation type="journal article" date="2023" name="BMC Genomics">
        <title>Pest status, molecular evolution, and epigenetic factors derived from the genome assembly of Frankliniella fusca, a thysanopteran phytovirus vector.</title>
        <authorList>
            <person name="Catto M.A."/>
            <person name="Labadie P.E."/>
            <person name="Jacobson A.L."/>
            <person name="Kennedy G.G."/>
            <person name="Srinivasan R."/>
            <person name="Hunt B.G."/>
        </authorList>
    </citation>
    <scope>NUCLEOTIDE SEQUENCE</scope>
    <source>
        <strain evidence="9">PL_HMW_Pooled</strain>
    </source>
</reference>
<protein>
    <submittedName>
        <fullName evidence="9">Sex peptide receptor</fullName>
    </submittedName>
</protein>
<evidence type="ECO:0000256" key="3">
    <source>
        <dbReference type="ARBA" id="ARBA00022692"/>
    </source>
</evidence>
<evidence type="ECO:0000256" key="1">
    <source>
        <dbReference type="ARBA" id="ARBA00004370"/>
    </source>
</evidence>
<feature type="compositionally biased region" description="Basic residues" evidence="6">
    <location>
        <begin position="60"/>
        <end position="69"/>
    </location>
</feature>
<keyword evidence="4 7" id="KW-1133">Transmembrane helix</keyword>
<dbReference type="InterPro" id="IPR053219">
    <property type="entry name" value="GPCR_Dmsr-1"/>
</dbReference>
<feature type="domain" description="G-protein coupled receptors family 1 profile" evidence="8">
    <location>
        <begin position="1"/>
        <end position="142"/>
    </location>
</feature>
<dbReference type="PROSITE" id="PS50262">
    <property type="entry name" value="G_PROTEIN_RECEP_F1_2"/>
    <property type="match status" value="1"/>
</dbReference>
<organism evidence="9 10">
    <name type="scientific">Frankliniella fusca</name>
    <dbReference type="NCBI Taxonomy" id="407009"/>
    <lineage>
        <taxon>Eukaryota</taxon>
        <taxon>Metazoa</taxon>
        <taxon>Ecdysozoa</taxon>
        <taxon>Arthropoda</taxon>
        <taxon>Hexapoda</taxon>
        <taxon>Insecta</taxon>
        <taxon>Pterygota</taxon>
        <taxon>Neoptera</taxon>
        <taxon>Paraneoptera</taxon>
        <taxon>Thysanoptera</taxon>
        <taxon>Terebrantia</taxon>
        <taxon>Thripoidea</taxon>
        <taxon>Thripidae</taxon>
        <taxon>Frankliniella</taxon>
    </lineage>
</organism>
<dbReference type="Pfam" id="PF10324">
    <property type="entry name" value="7TM_GPCR_Srw"/>
    <property type="match status" value="1"/>
</dbReference>
<keyword evidence="5 7" id="KW-0472">Membrane</keyword>
<dbReference type="InterPro" id="IPR000276">
    <property type="entry name" value="GPCR_Rhodpsn"/>
</dbReference>
<feature type="transmembrane region" description="Helical" evidence="7">
    <location>
        <begin position="129"/>
        <end position="145"/>
    </location>
</feature>
<dbReference type="PRINTS" id="PR00237">
    <property type="entry name" value="GPCRRHODOPSN"/>
</dbReference>
<dbReference type="EMBL" id="JAHWGI010000441">
    <property type="protein sequence ID" value="KAK3915628.1"/>
    <property type="molecule type" value="Genomic_DNA"/>
</dbReference>
<dbReference type="PANTHER" id="PTHR46273:SF15">
    <property type="entry name" value="MYOSUPPRESSIN RECEPTOR 1, ISOFORM B-RELATED"/>
    <property type="match status" value="1"/>
</dbReference>
<comment type="subcellular location">
    <subcellularLocation>
        <location evidence="1">Membrane</location>
    </subcellularLocation>
</comment>
<evidence type="ECO:0000313" key="9">
    <source>
        <dbReference type="EMBL" id="KAK3915628.1"/>
    </source>
</evidence>
<feature type="transmembrane region" description="Helical" evidence="7">
    <location>
        <begin position="6"/>
        <end position="30"/>
    </location>
</feature>
<keyword evidence="9" id="KW-0675">Receptor</keyword>
<comment type="similarity">
    <text evidence="2">Belongs to the G-protein coupled receptor 1 family.</text>
</comment>
<accession>A0AAE1H6P9</accession>
<dbReference type="GO" id="GO:0008528">
    <property type="term" value="F:G protein-coupled peptide receptor activity"/>
    <property type="evidence" value="ECO:0007669"/>
    <property type="project" value="InterPro"/>
</dbReference>
<reference evidence="9" key="1">
    <citation type="submission" date="2021-07" db="EMBL/GenBank/DDBJ databases">
        <authorList>
            <person name="Catto M.A."/>
            <person name="Jacobson A."/>
            <person name="Kennedy G."/>
            <person name="Labadie P."/>
            <person name="Hunt B.G."/>
            <person name="Srinivasan R."/>
        </authorList>
    </citation>
    <scope>NUCLEOTIDE SEQUENCE</scope>
    <source>
        <strain evidence="9">PL_HMW_Pooled</strain>
        <tissue evidence="9">Head</tissue>
    </source>
</reference>
<sequence length="191" mass="21301">MLMIVYSVVIKLVPCAALTILSLRLIFALLETKRRRQQLSMGGSVHQALNGAAGAGGKPSSKRSRRANKSQRLVEKEKQTDRTTKMLLAVLLLFLITEAPQGLLGLLSVLLGGKFFRECYVKLGDVMDILALINSAINFMVYCCMSRQFRNTFNQLFRPRLLGTWIAVPQHNRHDDNGHTVGVTMTQVTNV</sequence>
<evidence type="ECO:0000259" key="8">
    <source>
        <dbReference type="PROSITE" id="PS50262"/>
    </source>
</evidence>
<evidence type="ECO:0000313" key="10">
    <source>
        <dbReference type="Proteomes" id="UP001219518"/>
    </source>
</evidence>
<evidence type="ECO:0000256" key="6">
    <source>
        <dbReference type="SAM" id="MobiDB-lite"/>
    </source>
</evidence>
<name>A0AAE1H6P9_9NEOP</name>
<feature type="transmembrane region" description="Helical" evidence="7">
    <location>
        <begin position="86"/>
        <end position="109"/>
    </location>
</feature>
<evidence type="ECO:0000256" key="7">
    <source>
        <dbReference type="SAM" id="Phobius"/>
    </source>
</evidence>
<proteinExistence type="inferred from homology"/>
<dbReference type="AlphaFoldDB" id="A0AAE1H6P9"/>
<keyword evidence="3 7" id="KW-0812">Transmembrane</keyword>
<feature type="region of interest" description="Disordered" evidence="6">
    <location>
        <begin position="50"/>
        <end position="78"/>
    </location>
</feature>
<keyword evidence="10" id="KW-1185">Reference proteome</keyword>
<dbReference type="Proteomes" id="UP001219518">
    <property type="component" value="Unassembled WGS sequence"/>
</dbReference>
<dbReference type="GO" id="GO:0005886">
    <property type="term" value="C:plasma membrane"/>
    <property type="evidence" value="ECO:0007669"/>
    <property type="project" value="TreeGrafter"/>
</dbReference>
<dbReference type="Gene3D" id="1.20.1070.10">
    <property type="entry name" value="Rhodopsin 7-helix transmembrane proteins"/>
    <property type="match status" value="1"/>
</dbReference>
<dbReference type="InterPro" id="IPR017452">
    <property type="entry name" value="GPCR_Rhodpsn_7TM"/>
</dbReference>
<gene>
    <name evidence="9" type="ORF">KUF71_024771</name>
</gene>
<evidence type="ECO:0000256" key="2">
    <source>
        <dbReference type="ARBA" id="ARBA00010663"/>
    </source>
</evidence>